<dbReference type="EMBL" id="CVRL01000018">
    <property type="protein sequence ID" value="CRL10892.1"/>
    <property type="molecule type" value="Genomic_DNA"/>
</dbReference>
<dbReference type="Proteomes" id="UP000043764">
    <property type="component" value="Unassembled WGS sequence"/>
</dbReference>
<organism evidence="2 3">
    <name type="scientific">Phaeobacter italicus</name>
    <dbReference type="NCBI Taxonomy" id="481446"/>
    <lineage>
        <taxon>Bacteria</taxon>
        <taxon>Pseudomonadati</taxon>
        <taxon>Pseudomonadota</taxon>
        <taxon>Alphaproteobacteria</taxon>
        <taxon>Rhodobacterales</taxon>
        <taxon>Roseobacteraceae</taxon>
        <taxon>Phaeobacter</taxon>
    </lineage>
</organism>
<gene>
    <name evidence="2" type="ORF">NIT7321_01740</name>
</gene>
<evidence type="ECO:0000313" key="2">
    <source>
        <dbReference type="EMBL" id="CRL10892.1"/>
    </source>
</evidence>
<protein>
    <submittedName>
        <fullName evidence="2">Uncharacterized protein</fullName>
    </submittedName>
</protein>
<evidence type="ECO:0000256" key="1">
    <source>
        <dbReference type="SAM" id="MobiDB-lite"/>
    </source>
</evidence>
<accession>A0A0H5D0Y2</accession>
<feature type="region of interest" description="Disordered" evidence="1">
    <location>
        <begin position="1"/>
        <end position="25"/>
    </location>
</feature>
<name>A0A0H5D0Y2_9RHOB</name>
<proteinExistence type="predicted"/>
<reference evidence="3" key="1">
    <citation type="submission" date="2015-05" db="EMBL/GenBank/DDBJ databases">
        <authorList>
            <person name="Rodrigo-Torres Lidia"/>
            <person name="Arahal R.David."/>
        </authorList>
    </citation>
    <scope>NUCLEOTIDE SEQUENCE [LARGE SCALE GENOMIC DNA]</scope>
    <source>
        <strain evidence="3">CECT 7321</strain>
    </source>
</reference>
<dbReference type="AlphaFoldDB" id="A0A0H5D0Y2"/>
<dbReference type="RefSeq" id="WP_050673230.1">
    <property type="nucleotide sequence ID" value="NZ_CVRL01000018.1"/>
</dbReference>
<evidence type="ECO:0000313" key="3">
    <source>
        <dbReference type="Proteomes" id="UP000043764"/>
    </source>
</evidence>
<keyword evidence="3" id="KW-1185">Reference proteome</keyword>
<feature type="compositionally biased region" description="Polar residues" evidence="1">
    <location>
        <begin position="13"/>
        <end position="25"/>
    </location>
</feature>
<sequence>MSKPAQHVHNLAEFTNSNQSGSLRTTRTDLAPGIFLNADPKLELTGFYSSRSGHFLDLCSAPSGEGAWLGLHIALRLPPITDVTYIGFASRIASDTPLMMRACLRSGIEGGNFRDSFFEKHILTDRSAQNYLDALYLDSVPDLPLTSPWHELVVFLPCDAFEITIMNMHIFVL</sequence>